<accession>F2L488</accession>
<evidence type="ECO:0000313" key="3">
    <source>
        <dbReference type="Proteomes" id="UP000008138"/>
    </source>
</evidence>
<reference key="2">
    <citation type="submission" date="2011-03" db="EMBL/GenBank/DDBJ databases">
        <title>Complete genome sequence of the thermoacidophilic crenarchaeon Thermoproteus uzoniensis 768-20.</title>
        <authorList>
            <person name="Mardanov A.V."/>
            <person name="Gumerov V.M."/>
            <person name="Beletsky A.V."/>
            <person name="Prokofeva M.I."/>
            <person name="Bonch-Osmolovskaya E.A."/>
            <person name="Ravin N.V."/>
            <person name="Skryabin K.G."/>
        </authorList>
    </citation>
    <scope>NUCLEOTIDE SEQUENCE</scope>
    <source>
        <strain>768-20</strain>
    </source>
</reference>
<dbReference type="AlphaFoldDB" id="F2L488"/>
<reference evidence="2 3" key="1">
    <citation type="journal article" date="2011" name="J. Bacteriol.">
        <title>Complete genome sequence of the thermoacidophilic crenarchaeon Thermoproteus uzoniensis 768-20.</title>
        <authorList>
            <person name="Mardanov A.V."/>
            <person name="Gumerov V.M."/>
            <person name="Beletsky A.V."/>
            <person name="Prokofeva M.I."/>
            <person name="Bonch-Osmolovskaya E.A."/>
            <person name="Ravin N.V."/>
            <person name="Skryabin K.G."/>
        </authorList>
    </citation>
    <scope>NUCLEOTIDE SEQUENCE [LARGE SCALE GENOMIC DNA]</scope>
    <source>
        <strain evidence="2 3">768-20</strain>
    </source>
</reference>
<gene>
    <name evidence="2" type="ordered locus">TUZN_0652</name>
</gene>
<feature type="transmembrane region" description="Helical" evidence="1">
    <location>
        <begin position="6"/>
        <end position="32"/>
    </location>
</feature>
<evidence type="ECO:0000256" key="1">
    <source>
        <dbReference type="SAM" id="Phobius"/>
    </source>
</evidence>
<sequence length="59" mass="6853">MEIVEEYLYLLLEAIAAAVFMAVITMVGEGLIKDIILIYKQSLQDIKYMINIIRYENII</sequence>
<name>F2L488_THEU7</name>
<keyword evidence="3" id="KW-1185">Reference proteome</keyword>
<keyword evidence="1" id="KW-0472">Membrane</keyword>
<dbReference type="STRING" id="999630.TUZN_0652"/>
<keyword evidence="1" id="KW-0812">Transmembrane</keyword>
<dbReference type="EMBL" id="CP002590">
    <property type="protein sequence ID" value="AEA12144.1"/>
    <property type="molecule type" value="Genomic_DNA"/>
</dbReference>
<dbReference type="Proteomes" id="UP000008138">
    <property type="component" value="Chromosome"/>
</dbReference>
<evidence type="ECO:0000313" key="2">
    <source>
        <dbReference type="EMBL" id="AEA12144.1"/>
    </source>
</evidence>
<dbReference type="KEGG" id="tuz:TUZN_0652"/>
<proteinExistence type="predicted"/>
<organism evidence="2 3">
    <name type="scientific">Thermoproteus uzoniensis (strain 768-20)</name>
    <dbReference type="NCBI Taxonomy" id="999630"/>
    <lineage>
        <taxon>Archaea</taxon>
        <taxon>Thermoproteota</taxon>
        <taxon>Thermoprotei</taxon>
        <taxon>Thermoproteales</taxon>
        <taxon>Thermoproteaceae</taxon>
        <taxon>Thermoproteus</taxon>
    </lineage>
</organism>
<protein>
    <submittedName>
        <fullName evidence="2">Uncharacterized protein</fullName>
    </submittedName>
</protein>
<keyword evidence="1" id="KW-1133">Transmembrane helix</keyword>
<dbReference type="HOGENOM" id="CLU_2949508_0_0_2"/>